<feature type="signal peptide" evidence="1">
    <location>
        <begin position="1"/>
        <end position="28"/>
    </location>
</feature>
<name>A0A2U2PH68_9SPHI</name>
<evidence type="ECO:0000313" key="4">
    <source>
        <dbReference type="Proteomes" id="UP000245647"/>
    </source>
</evidence>
<dbReference type="PANTHER" id="PTHR14859:SF15">
    <property type="entry name" value="ENDONUCLEASE_EXONUCLEASE_PHOSPHATASE DOMAIN-CONTAINING PROTEIN"/>
    <property type="match status" value="1"/>
</dbReference>
<keyword evidence="3" id="KW-0255">Endonuclease</keyword>
<dbReference type="Proteomes" id="UP000245647">
    <property type="component" value="Unassembled WGS sequence"/>
</dbReference>
<dbReference type="SUPFAM" id="SSF56219">
    <property type="entry name" value="DNase I-like"/>
    <property type="match status" value="1"/>
</dbReference>
<gene>
    <name evidence="3" type="ORF">DDR33_09855</name>
</gene>
<dbReference type="PANTHER" id="PTHR14859">
    <property type="entry name" value="CALCOFLUOR WHITE HYPERSENSITIVE PROTEIN PRECURSOR"/>
    <property type="match status" value="1"/>
</dbReference>
<evidence type="ECO:0000256" key="1">
    <source>
        <dbReference type="SAM" id="SignalP"/>
    </source>
</evidence>
<keyword evidence="3" id="KW-0378">Hydrolase</keyword>
<dbReference type="Pfam" id="PF03372">
    <property type="entry name" value="Exo_endo_phos"/>
    <property type="match status" value="1"/>
</dbReference>
<feature type="chain" id="PRO_5015558518" evidence="1">
    <location>
        <begin position="29"/>
        <end position="274"/>
    </location>
</feature>
<accession>A0A2U2PH68</accession>
<keyword evidence="4" id="KW-1185">Reference proteome</keyword>
<keyword evidence="3" id="KW-0540">Nuclease</keyword>
<evidence type="ECO:0000313" key="3">
    <source>
        <dbReference type="EMBL" id="PWG80757.1"/>
    </source>
</evidence>
<dbReference type="InterPro" id="IPR036691">
    <property type="entry name" value="Endo/exonu/phosph_ase_sf"/>
</dbReference>
<dbReference type="GO" id="GO:0016020">
    <property type="term" value="C:membrane"/>
    <property type="evidence" value="ECO:0007669"/>
    <property type="project" value="GOC"/>
</dbReference>
<keyword evidence="1" id="KW-0732">Signal</keyword>
<feature type="domain" description="Endonuclease/exonuclease/phosphatase" evidence="2">
    <location>
        <begin position="40"/>
        <end position="264"/>
    </location>
</feature>
<dbReference type="OrthoDB" id="5447300at2"/>
<proteinExistence type="predicted"/>
<comment type="caution">
    <text evidence="3">The sequence shown here is derived from an EMBL/GenBank/DDBJ whole genome shotgun (WGS) entry which is preliminary data.</text>
</comment>
<evidence type="ECO:0000259" key="2">
    <source>
        <dbReference type="Pfam" id="PF03372"/>
    </source>
</evidence>
<dbReference type="EMBL" id="QEAS01000007">
    <property type="protein sequence ID" value="PWG80757.1"/>
    <property type="molecule type" value="Genomic_DNA"/>
</dbReference>
<dbReference type="RefSeq" id="WP_109415613.1">
    <property type="nucleotide sequence ID" value="NZ_QEAS01000007.1"/>
</dbReference>
<protein>
    <submittedName>
        <fullName evidence="3">Endonuclease</fullName>
    </submittedName>
</protein>
<sequence length="274" mass="30326">MKYFIRKELFKSLLLPVLFIVPALSSYAQKKKTDVSIRVLSYNIHHCNPPSKAKEGLIDIQAIAKVIRDSKADLVALQEVDVHTARSGKDVHQARELAKLTEMHAFFVKTIDHQGGDYGIAVLSKYPILDSAAYKLPMQEGSGGEPRGLAVITIQLKGGKKLRFASTHLDLKAVNKPLQAAELIRLLDNGKTPVILGGDFNSVPDSEVISILDKAFTRTCTGNCGFTIPEVNPNRTIDYIMFRKPGQLEVLSHRVINEPYASDHLPIVAEFKVK</sequence>
<dbReference type="InterPro" id="IPR005135">
    <property type="entry name" value="Endo/exonuclease/phosphatase"/>
</dbReference>
<dbReference type="GO" id="GO:0006506">
    <property type="term" value="P:GPI anchor biosynthetic process"/>
    <property type="evidence" value="ECO:0007669"/>
    <property type="project" value="TreeGrafter"/>
</dbReference>
<dbReference type="Gene3D" id="3.60.10.10">
    <property type="entry name" value="Endonuclease/exonuclease/phosphatase"/>
    <property type="match status" value="1"/>
</dbReference>
<dbReference type="GO" id="GO:0004519">
    <property type="term" value="F:endonuclease activity"/>
    <property type="evidence" value="ECO:0007669"/>
    <property type="project" value="UniProtKB-KW"/>
</dbReference>
<dbReference type="InterPro" id="IPR051916">
    <property type="entry name" value="GPI-anchor_lipid_remodeler"/>
</dbReference>
<dbReference type="AlphaFoldDB" id="A0A2U2PH68"/>
<reference evidence="3 4" key="1">
    <citation type="submission" date="2018-04" db="EMBL/GenBank/DDBJ databases">
        <title>Pedobacter chongqingensis sp. nov., isolated from a rottenly hemp rope.</title>
        <authorList>
            <person name="Cai Y."/>
        </authorList>
    </citation>
    <scope>NUCLEOTIDE SEQUENCE [LARGE SCALE GENOMIC DNA]</scope>
    <source>
        <strain evidence="3 4">FJ4-8</strain>
    </source>
</reference>
<organism evidence="3 4">
    <name type="scientific">Pararcticibacter amylolyticus</name>
    <dbReference type="NCBI Taxonomy" id="2173175"/>
    <lineage>
        <taxon>Bacteria</taxon>
        <taxon>Pseudomonadati</taxon>
        <taxon>Bacteroidota</taxon>
        <taxon>Sphingobacteriia</taxon>
        <taxon>Sphingobacteriales</taxon>
        <taxon>Sphingobacteriaceae</taxon>
        <taxon>Pararcticibacter</taxon>
    </lineage>
</organism>